<dbReference type="PANTHER" id="PTHR36173">
    <property type="entry name" value="RIBONUCLEASE VAPC16-RELATED"/>
    <property type="match status" value="1"/>
</dbReference>
<evidence type="ECO:0000313" key="1">
    <source>
        <dbReference type="EMBL" id="GDZ95403.1"/>
    </source>
</evidence>
<comment type="caution">
    <text evidence="1">The sequence shown here is derived from an EMBL/GenBank/DDBJ whole genome shotgun (WGS) entry which is preliminary data.</text>
</comment>
<dbReference type="InterPro" id="IPR052919">
    <property type="entry name" value="TA_system_RNase"/>
</dbReference>
<dbReference type="Proteomes" id="UP000299794">
    <property type="component" value="Unassembled WGS sequence"/>
</dbReference>
<dbReference type="Gene3D" id="3.40.50.1010">
    <property type="entry name" value="5'-nuclease"/>
    <property type="match status" value="1"/>
</dbReference>
<evidence type="ECO:0000313" key="2">
    <source>
        <dbReference type="Proteomes" id="UP000299794"/>
    </source>
</evidence>
<dbReference type="AlphaFoldDB" id="A0A4P5ZJ20"/>
<protein>
    <submittedName>
        <fullName evidence="1">Putative PilT like protein</fullName>
    </submittedName>
</protein>
<reference evidence="2" key="1">
    <citation type="submission" date="2019-02" db="EMBL/GenBank/DDBJ databases">
        <title>Draft genome sequence of Planktothrix agardhii NIES-905.</title>
        <authorList>
            <person name="Yamaguchi H."/>
            <person name="Suzuki S."/>
            <person name="Kawachi M."/>
        </authorList>
    </citation>
    <scope>NUCLEOTIDE SEQUENCE [LARGE SCALE GENOMIC DNA]</scope>
    <source>
        <strain evidence="2">CCAP 1459/11A</strain>
    </source>
</reference>
<dbReference type="InterPro" id="IPR029060">
    <property type="entry name" value="PIN-like_dom_sf"/>
</dbReference>
<organism evidence="1 2">
    <name type="scientific">Planktothrix agardhii CCAP 1459/11A</name>
    <dbReference type="NCBI Taxonomy" id="282420"/>
    <lineage>
        <taxon>Bacteria</taxon>
        <taxon>Bacillati</taxon>
        <taxon>Cyanobacteriota</taxon>
        <taxon>Cyanophyceae</taxon>
        <taxon>Oscillatoriophycideae</taxon>
        <taxon>Oscillatoriales</taxon>
        <taxon>Microcoleaceae</taxon>
        <taxon>Planktothrix</taxon>
    </lineage>
</organism>
<dbReference type="EMBL" id="BJCD01000057">
    <property type="protein sequence ID" value="GDZ95403.1"/>
    <property type="molecule type" value="Genomic_DNA"/>
</dbReference>
<gene>
    <name evidence="1" type="ORF">PA905_37000</name>
</gene>
<dbReference type="SUPFAM" id="SSF88723">
    <property type="entry name" value="PIN domain-like"/>
    <property type="match status" value="1"/>
</dbReference>
<dbReference type="PANTHER" id="PTHR36173:SF2">
    <property type="entry name" value="RIBONUCLEASE VAPC16"/>
    <property type="match status" value="1"/>
</dbReference>
<proteinExistence type="predicted"/>
<accession>A0A4P5ZJ20</accession>
<name>A0A4P5ZJ20_PLAAG</name>
<sequence>MKILLDTHIFLWLITNNKRLYPKICDAISNQDNEIYLSVVSVWEAWTVNSPRINVFW</sequence>